<sequence length="265" mass="29202">MVLHKTDSSSSIVANNMKDSALSKASEKATLKHKRRFCKVEGCCRIVKSQGVCQRHGAKPRKCRIVECRKQAQGNYNGMCKAHFRSTQQGSASPIPYKEQRQTSTTPIPFVCKPVYIPPRDVVSDVSIDRRQGPGGEESTISAVSDEDAQGRDLWDEPLSFYGNNAHSEELAADLFNILPEGNASSSSSMTCEEWCDGRIARREELMSTENRVLSVDSIPSCSDYSHGPAISAPSRQWGTRHASHHSGGFMDYYAHCNTGAREAV</sequence>
<dbReference type="AlphaFoldDB" id="A0A7S3L576"/>
<accession>A0A7S3L576</accession>
<dbReference type="PANTHER" id="PTHR31827:SF1">
    <property type="entry name" value="EMB|CAB89363.1"/>
    <property type="match status" value="1"/>
</dbReference>
<dbReference type="EMBL" id="HBIM01011092">
    <property type="protein sequence ID" value="CAE0411930.1"/>
    <property type="molecule type" value="Transcribed_RNA"/>
</dbReference>
<proteinExistence type="predicted"/>
<protein>
    <submittedName>
        <fullName evidence="1">Uncharacterized protein</fullName>
    </submittedName>
</protein>
<evidence type="ECO:0000313" key="1">
    <source>
        <dbReference type="EMBL" id="CAE0411930.1"/>
    </source>
</evidence>
<dbReference type="PANTHER" id="PTHR31827">
    <property type="entry name" value="EMB|CAB89363.1"/>
    <property type="match status" value="1"/>
</dbReference>
<gene>
    <name evidence="1" type="ORF">ACOF00016_LOCUS9213</name>
</gene>
<reference evidence="1" key="1">
    <citation type="submission" date="2021-01" db="EMBL/GenBank/DDBJ databases">
        <authorList>
            <person name="Corre E."/>
            <person name="Pelletier E."/>
            <person name="Niang G."/>
            <person name="Scheremetjew M."/>
            <person name="Finn R."/>
            <person name="Kale V."/>
            <person name="Holt S."/>
            <person name="Cochrane G."/>
            <person name="Meng A."/>
            <person name="Brown T."/>
            <person name="Cohen L."/>
        </authorList>
    </citation>
    <scope>NUCLEOTIDE SEQUENCE</scope>
    <source>
        <strain evidence="1">CCMP127</strain>
    </source>
</reference>
<name>A0A7S3L576_9STRA</name>
<organism evidence="1">
    <name type="scientific">Amphora coffeiformis</name>
    <dbReference type="NCBI Taxonomy" id="265554"/>
    <lineage>
        <taxon>Eukaryota</taxon>
        <taxon>Sar</taxon>
        <taxon>Stramenopiles</taxon>
        <taxon>Ochrophyta</taxon>
        <taxon>Bacillariophyta</taxon>
        <taxon>Bacillariophyceae</taxon>
        <taxon>Bacillariophycidae</taxon>
        <taxon>Thalassiophysales</taxon>
        <taxon>Catenulaceae</taxon>
        <taxon>Amphora</taxon>
    </lineage>
</organism>